<proteinExistence type="predicted"/>
<sequence>MSSARRATDVVARRDLGPPLSSAAVRRLTRPVPLPGPGPGAGIRPSGSA</sequence>
<organism evidence="2 3">
    <name type="scientific">Micromonospora marina</name>
    <dbReference type="NCBI Taxonomy" id="307120"/>
    <lineage>
        <taxon>Bacteria</taxon>
        <taxon>Bacillati</taxon>
        <taxon>Actinomycetota</taxon>
        <taxon>Actinomycetes</taxon>
        <taxon>Micromonosporales</taxon>
        <taxon>Micromonosporaceae</taxon>
        <taxon>Micromonospora</taxon>
    </lineage>
</organism>
<feature type="compositionally biased region" description="Basic and acidic residues" evidence="1">
    <location>
        <begin position="1"/>
        <end position="16"/>
    </location>
</feature>
<reference evidence="3" key="1">
    <citation type="submission" date="2016-06" db="EMBL/GenBank/DDBJ databases">
        <authorList>
            <person name="Varghese N."/>
        </authorList>
    </citation>
    <scope>NUCLEOTIDE SEQUENCE [LARGE SCALE GENOMIC DNA]</scope>
    <source>
        <strain evidence="3">DSM 45555</strain>
    </source>
</reference>
<accession>A0A1C5A085</accession>
<feature type="region of interest" description="Disordered" evidence="1">
    <location>
        <begin position="1"/>
        <end position="49"/>
    </location>
</feature>
<dbReference type="AlphaFoldDB" id="A0A1C5A085"/>
<gene>
    <name evidence="2" type="ORF">GA0070215_12272</name>
</gene>
<evidence type="ECO:0000313" key="3">
    <source>
        <dbReference type="Proteomes" id="UP000198551"/>
    </source>
</evidence>
<evidence type="ECO:0000256" key="1">
    <source>
        <dbReference type="SAM" id="MobiDB-lite"/>
    </source>
</evidence>
<protein>
    <submittedName>
        <fullName evidence="2">Uncharacterized protein</fullName>
    </submittedName>
</protein>
<dbReference type="EMBL" id="FMCV01000022">
    <property type="protein sequence ID" value="SCF38434.1"/>
    <property type="molecule type" value="Genomic_DNA"/>
</dbReference>
<dbReference type="Proteomes" id="UP000198551">
    <property type="component" value="Unassembled WGS sequence"/>
</dbReference>
<name>A0A1C5A085_9ACTN</name>
<keyword evidence="3" id="KW-1185">Reference proteome</keyword>
<evidence type="ECO:0000313" key="2">
    <source>
        <dbReference type="EMBL" id="SCF38434.1"/>
    </source>
</evidence>